<dbReference type="GO" id="GO:0009307">
    <property type="term" value="P:DNA restriction-modification system"/>
    <property type="evidence" value="ECO:0007669"/>
    <property type="project" value="UniProtKB-KW"/>
</dbReference>
<evidence type="ECO:0000313" key="6">
    <source>
        <dbReference type="Proteomes" id="UP000292685"/>
    </source>
</evidence>
<dbReference type="AlphaFoldDB" id="A0A4Q8AF73"/>
<dbReference type="SUPFAM" id="SSF116734">
    <property type="entry name" value="DNA methylase specificity domain"/>
    <property type="match status" value="2"/>
</dbReference>
<dbReference type="InterPro" id="IPR000055">
    <property type="entry name" value="Restrct_endonuc_typeI_TRD"/>
</dbReference>
<evidence type="ECO:0000256" key="2">
    <source>
        <dbReference type="ARBA" id="ARBA00022747"/>
    </source>
</evidence>
<evidence type="ECO:0000256" key="3">
    <source>
        <dbReference type="ARBA" id="ARBA00023125"/>
    </source>
</evidence>
<comment type="caution">
    <text evidence="5">The sequence shown here is derived from an EMBL/GenBank/DDBJ whole genome shotgun (WGS) entry which is preliminary data.</text>
</comment>
<dbReference type="InterPro" id="IPR052021">
    <property type="entry name" value="Type-I_RS_S_subunit"/>
</dbReference>
<dbReference type="PANTHER" id="PTHR30408">
    <property type="entry name" value="TYPE-1 RESTRICTION ENZYME ECOKI SPECIFICITY PROTEIN"/>
    <property type="match status" value="1"/>
</dbReference>
<evidence type="ECO:0000256" key="1">
    <source>
        <dbReference type="ARBA" id="ARBA00010923"/>
    </source>
</evidence>
<name>A0A4Q8AF73_9MICC</name>
<dbReference type="EMBL" id="SHLA01000001">
    <property type="protein sequence ID" value="RZU62854.1"/>
    <property type="molecule type" value="Genomic_DNA"/>
</dbReference>
<dbReference type="OrthoDB" id="9798929at2"/>
<dbReference type="PANTHER" id="PTHR30408:SF13">
    <property type="entry name" value="TYPE I RESTRICTION ENZYME HINDI SPECIFICITY SUBUNIT"/>
    <property type="match status" value="1"/>
</dbReference>
<reference evidence="5 6" key="1">
    <citation type="submission" date="2019-02" db="EMBL/GenBank/DDBJ databases">
        <title>Sequencing the genomes of 1000 actinobacteria strains.</title>
        <authorList>
            <person name="Klenk H.-P."/>
        </authorList>
    </citation>
    <scope>NUCLEOTIDE SEQUENCE [LARGE SCALE GENOMIC DNA]</scope>
    <source>
        <strain evidence="5 6">DSM 17364</strain>
    </source>
</reference>
<evidence type="ECO:0000259" key="4">
    <source>
        <dbReference type="Pfam" id="PF01420"/>
    </source>
</evidence>
<gene>
    <name evidence="5" type="ORF">EV380_2459</name>
</gene>
<dbReference type="GO" id="GO:0003677">
    <property type="term" value="F:DNA binding"/>
    <property type="evidence" value="ECO:0007669"/>
    <property type="project" value="UniProtKB-KW"/>
</dbReference>
<accession>A0A4Q8AF73</accession>
<keyword evidence="6" id="KW-1185">Reference proteome</keyword>
<keyword evidence="2" id="KW-0680">Restriction system</keyword>
<evidence type="ECO:0000313" key="5">
    <source>
        <dbReference type="EMBL" id="RZU62854.1"/>
    </source>
</evidence>
<organism evidence="5 6">
    <name type="scientific">Zhihengliuella halotolerans</name>
    <dbReference type="NCBI Taxonomy" id="370736"/>
    <lineage>
        <taxon>Bacteria</taxon>
        <taxon>Bacillati</taxon>
        <taxon>Actinomycetota</taxon>
        <taxon>Actinomycetes</taxon>
        <taxon>Micrococcales</taxon>
        <taxon>Micrococcaceae</taxon>
        <taxon>Zhihengliuella</taxon>
    </lineage>
</organism>
<dbReference type="Pfam" id="PF01420">
    <property type="entry name" value="Methylase_S"/>
    <property type="match status" value="1"/>
</dbReference>
<dbReference type="RefSeq" id="WP_130451367.1">
    <property type="nucleotide sequence ID" value="NZ_SHLA01000001.1"/>
</dbReference>
<keyword evidence="3" id="KW-0238">DNA-binding</keyword>
<proteinExistence type="inferred from homology"/>
<comment type="similarity">
    <text evidence="1">Belongs to the type-I restriction system S methylase family.</text>
</comment>
<dbReference type="InterPro" id="IPR044946">
    <property type="entry name" value="Restrct_endonuc_typeI_TRD_sf"/>
</dbReference>
<dbReference type="Proteomes" id="UP000292685">
    <property type="component" value="Unassembled WGS sequence"/>
</dbReference>
<protein>
    <submittedName>
        <fullName evidence="5">Type I restriction enzyme S subunit</fullName>
    </submittedName>
</protein>
<sequence length="392" mass="43181">MNALQEMTFGSLGKIFDGPHATPTRVDSGPYFLNISSFKSGHLDLSESDHVSDEDFSRWTRRVTPQAGDLLFSYETRLGDAALMPADIKACLGRRMALLRPDRRVVDPKFLLYFYLSQEFQQTIEQHTVHGATVNRIPLKTMGGWPVRIPSLATQQAIAEVLGALDDKIAANTKLATTADELIRASFVDLTNEATETQSIANLATQGSEKVDPSTLAPTVPYVGLEHFTRRHLWIDNHGSSEDVTSSKSRFRRDDILFGKLRPYFHKVALAPNDGISSTDVIVVRPREAGLSGFTLAAISSDSVIETVTARSEGTRMPRTSWRELSLCHVPWPGEAKARQFSEEVGNISRSIESAYTEAHSLAETRDALLPQLMSGKIRVKDAEAILQGAGV</sequence>
<feature type="domain" description="Type I restriction modification DNA specificity" evidence="4">
    <location>
        <begin position="66"/>
        <end position="175"/>
    </location>
</feature>
<dbReference type="Gene3D" id="3.90.220.20">
    <property type="entry name" value="DNA methylase specificity domains"/>
    <property type="match status" value="3"/>
</dbReference>